<gene>
    <name evidence="1" type="ORF">AAG747_13480</name>
</gene>
<evidence type="ECO:0000313" key="1">
    <source>
        <dbReference type="EMBL" id="MEN7548928.1"/>
    </source>
</evidence>
<dbReference type="RefSeq" id="WP_346821704.1">
    <property type="nucleotide sequence ID" value="NZ_JBDKWZ010000007.1"/>
</dbReference>
<evidence type="ECO:0000313" key="2">
    <source>
        <dbReference type="Proteomes" id="UP001403385"/>
    </source>
</evidence>
<dbReference type="InterPro" id="IPR021516">
    <property type="entry name" value="DUF3179"/>
</dbReference>
<organism evidence="1 2">
    <name type="scientific">Rapidithrix thailandica</name>
    <dbReference type="NCBI Taxonomy" id="413964"/>
    <lineage>
        <taxon>Bacteria</taxon>
        <taxon>Pseudomonadati</taxon>
        <taxon>Bacteroidota</taxon>
        <taxon>Cytophagia</taxon>
        <taxon>Cytophagales</taxon>
        <taxon>Flammeovirgaceae</taxon>
        <taxon>Rapidithrix</taxon>
    </lineage>
</organism>
<proteinExistence type="predicted"/>
<reference evidence="1 2" key="1">
    <citation type="submission" date="2024-04" db="EMBL/GenBank/DDBJ databases">
        <title>Novel genus in family Flammeovirgaceae.</title>
        <authorList>
            <person name="Nguyen T.H."/>
            <person name="Vuong T.Q."/>
            <person name="Le H."/>
            <person name="Kim S.-G."/>
        </authorList>
    </citation>
    <scope>NUCLEOTIDE SEQUENCE [LARGE SCALE GENOMIC DNA]</scope>
    <source>
        <strain evidence="1 2">JCM 23209</strain>
    </source>
</reference>
<keyword evidence="2" id="KW-1185">Reference proteome</keyword>
<name>A0AAW9SC74_9BACT</name>
<dbReference type="Proteomes" id="UP001403385">
    <property type="component" value="Unassembled WGS sequence"/>
</dbReference>
<accession>A0AAW9SC74</accession>
<sequence length="315" mass="36599">MRYLLLSWFTFFVFLFSVNAQKPIKKMNGFELSNLRIPQTSILRGGPPKDGIPALHYPPFVKASEARFLTEEDYVIGVEIQGIAKAYPIRILNWHEVVNDFFAEKAVVITFCPLCGSGAVFASDIRQKKRTFGVSGLLYNSDVLLYDQETQSLWSQLKEEAISGTSSGQQLTLLPSLQVTWKEWKQQHPNTLVLSIQTGYQRDYNSSPYTNYKDSEQLWFPVPHTNKTFPNKEKVLGIRVNDKYKAYPFSELKKIKQKLIEDEFQGQKLRLHFNRQTQTVTIRNSEGDIYPSITLYWFAWYAFHPDTEIYHINEE</sequence>
<dbReference type="AlphaFoldDB" id="A0AAW9SC74"/>
<dbReference type="EMBL" id="JBDKWZ010000007">
    <property type="protein sequence ID" value="MEN7548928.1"/>
    <property type="molecule type" value="Genomic_DNA"/>
</dbReference>
<dbReference type="Pfam" id="PF11376">
    <property type="entry name" value="DUF3179"/>
    <property type="match status" value="1"/>
</dbReference>
<comment type="caution">
    <text evidence="1">The sequence shown here is derived from an EMBL/GenBank/DDBJ whole genome shotgun (WGS) entry which is preliminary data.</text>
</comment>
<protein>
    <submittedName>
        <fullName evidence="1">DUF3179 domain-containing protein</fullName>
    </submittedName>
</protein>